<gene>
    <name evidence="2" type="ORF">DVH24_003668</name>
</gene>
<organism evidence="2 3">
    <name type="scientific">Malus domestica</name>
    <name type="common">Apple</name>
    <name type="synonym">Pyrus malus</name>
    <dbReference type="NCBI Taxonomy" id="3750"/>
    <lineage>
        <taxon>Eukaryota</taxon>
        <taxon>Viridiplantae</taxon>
        <taxon>Streptophyta</taxon>
        <taxon>Embryophyta</taxon>
        <taxon>Tracheophyta</taxon>
        <taxon>Spermatophyta</taxon>
        <taxon>Magnoliopsida</taxon>
        <taxon>eudicotyledons</taxon>
        <taxon>Gunneridae</taxon>
        <taxon>Pentapetalae</taxon>
        <taxon>rosids</taxon>
        <taxon>fabids</taxon>
        <taxon>Rosales</taxon>
        <taxon>Rosaceae</taxon>
        <taxon>Amygdaloideae</taxon>
        <taxon>Maleae</taxon>
        <taxon>Malus</taxon>
    </lineage>
</organism>
<dbReference type="EMBL" id="RDQH01000337">
    <property type="protein sequence ID" value="RXH83170.1"/>
    <property type="molecule type" value="Genomic_DNA"/>
</dbReference>
<accession>A0A498IIY1</accession>
<dbReference type="STRING" id="3750.A0A498IIY1"/>
<keyword evidence="3" id="KW-1185">Reference proteome</keyword>
<comment type="caution">
    <text evidence="2">The sequence shown here is derived from an EMBL/GenBank/DDBJ whole genome shotgun (WGS) entry which is preliminary data.</text>
</comment>
<reference evidence="2 3" key="1">
    <citation type="submission" date="2018-10" db="EMBL/GenBank/DDBJ databases">
        <title>A high-quality apple genome assembly.</title>
        <authorList>
            <person name="Hu J."/>
        </authorList>
    </citation>
    <scope>NUCLEOTIDE SEQUENCE [LARGE SCALE GENOMIC DNA]</scope>
    <source>
        <strain evidence="3">cv. HFTH1</strain>
        <tissue evidence="2">Young leaf</tissue>
    </source>
</reference>
<name>A0A498IIY1_MALDO</name>
<evidence type="ECO:0000256" key="1">
    <source>
        <dbReference type="SAM" id="MobiDB-lite"/>
    </source>
</evidence>
<feature type="region of interest" description="Disordered" evidence="1">
    <location>
        <begin position="170"/>
        <end position="202"/>
    </location>
</feature>
<evidence type="ECO:0000313" key="3">
    <source>
        <dbReference type="Proteomes" id="UP000290289"/>
    </source>
</evidence>
<proteinExistence type="predicted"/>
<protein>
    <submittedName>
        <fullName evidence="2">Uncharacterized protein</fullName>
    </submittedName>
</protein>
<dbReference type="Proteomes" id="UP000290289">
    <property type="component" value="Chromosome 11"/>
</dbReference>
<evidence type="ECO:0000313" key="2">
    <source>
        <dbReference type="EMBL" id="RXH83170.1"/>
    </source>
</evidence>
<sequence>MHGFHCAAYSIECPPVSREKVANILLAHASRGGGRGVTEAAAEIARSWLAPLLDTACDRLAFVLRNLFDLAIERTRNCDSECGRKSGNMDGYSGFHAALRQAHNRFIKELAKQRKQLVRHHLDSVTSPHSLVCYGNDFQRSFGSSTASSYNFNHPSVTSLLLELSDATMKDQKRTHTKQLPQKVQIPETPSPDQPCDGGLKKDLGNGIDIGARKRISRMTGNDRNPDNARIQQNGGSLLFGNADGTLKSATAYTEICLSAAQHFGRIREVLIERNVVFSILDMFVVPGSIDVLQNEQQSLQKRQKTLLSCLDEFKTLARAL</sequence>
<dbReference type="AlphaFoldDB" id="A0A498IIY1"/>